<dbReference type="Proteomes" id="UP000077748">
    <property type="component" value="Chromosome"/>
</dbReference>
<evidence type="ECO:0000313" key="1">
    <source>
        <dbReference type="EMBL" id="ANI16795.1"/>
    </source>
</evidence>
<dbReference type="EMBL" id="CP015878">
    <property type="protein sequence ID" value="ANI16795.1"/>
    <property type="molecule type" value="Genomic_DNA"/>
</dbReference>
<protein>
    <submittedName>
        <fullName evidence="1">Uncharacterized protein</fullName>
    </submittedName>
</protein>
<dbReference type="RefSeq" id="WP_064584048.1">
    <property type="nucleotide sequence ID" value="NZ_CP015878.1"/>
</dbReference>
<gene>
    <name evidence="1" type="ORF">A9C11_23730</name>
</gene>
<name>A0A1A9KGZ2_9PSED</name>
<proteinExistence type="predicted"/>
<dbReference type="AlphaFoldDB" id="A0A1A9KGZ2"/>
<sequence length="115" mass="12529">MKKTDVNDFFSSLNAGVFANQIGTALSDVGSGVVEFGKKGKVVITLELSQIGESNQVKVNHKLDYKVPTKRGSRSEDTALDTPMYVTPNGLELFQTNPTDQLFNRQQAPVVPQDA</sequence>
<reference evidence="1 2" key="1">
    <citation type="submission" date="2016-05" db="EMBL/GenBank/DDBJ databases">
        <title>Genome Sequence of Pseudomonas citronellolis Strain SJTE-3, an Estrogens and Persistent Organic Pollutants degradation strain.</title>
        <authorList>
            <person name="Liang R."/>
        </authorList>
    </citation>
    <scope>NUCLEOTIDE SEQUENCE [LARGE SCALE GENOMIC DNA]</scope>
    <source>
        <strain evidence="1 2">SJTE-3</strain>
    </source>
</reference>
<evidence type="ECO:0000313" key="2">
    <source>
        <dbReference type="Proteomes" id="UP000077748"/>
    </source>
</evidence>
<accession>A0A1A9KGZ2</accession>
<organism evidence="1 2">
    <name type="scientific">Pseudomonas citronellolis</name>
    <dbReference type="NCBI Taxonomy" id="53408"/>
    <lineage>
        <taxon>Bacteria</taxon>
        <taxon>Pseudomonadati</taxon>
        <taxon>Pseudomonadota</taxon>
        <taxon>Gammaproteobacteria</taxon>
        <taxon>Pseudomonadales</taxon>
        <taxon>Pseudomonadaceae</taxon>
        <taxon>Pseudomonas</taxon>
    </lineage>
</organism>